<reference evidence="4" key="1">
    <citation type="submission" date="2021-01" db="EMBL/GenBank/DDBJ databases">
        <title>YIM 132084 draft genome.</title>
        <authorList>
            <person name="An D."/>
        </authorList>
    </citation>
    <scope>NUCLEOTIDE SEQUENCE</scope>
    <source>
        <strain evidence="4">YIM 132084</strain>
    </source>
</reference>
<name>A0A939BY85_9ACTN</name>
<feature type="region of interest" description="Disordered" evidence="1">
    <location>
        <begin position="1"/>
        <end position="23"/>
    </location>
</feature>
<keyword evidence="2" id="KW-0812">Transmembrane</keyword>
<keyword evidence="5" id="KW-1185">Reference proteome</keyword>
<dbReference type="Pfam" id="PF10099">
    <property type="entry name" value="RskA_C"/>
    <property type="match status" value="1"/>
</dbReference>
<protein>
    <submittedName>
        <fullName evidence="4">Anti-sigma factor</fullName>
    </submittedName>
</protein>
<dbReference type="Proteomes" id="UP000663792">
    <property type="component" value="Unassembled WGS sequence"/>
</dbReference>
<evidence type="ECO:0000313" key="4">
    <source>
        <dbReference type="EMBL" id="MBM9466346.1"/>
    </source>
</evidence>
<feature type="domain" description="Anti-sigma K factor RskA C-terminal" evidence="3">
    <location>
        <begin position="170"/>
        <end position="297"/>
    </location>
</feature>
<evidence type="ECO:0000256" key="2">
    <source>
        <dbReference type="SAM" id="Phobius"/>
    </source>
</evidence>
<organism evidence="4 5">
    <name type="scientific">Nakamurella leprariae</name>
    <dbReference type="NCBI Taxonomy" id="2803911"/>
    <lineage>
        <taxon>Bacteria</taxon>
        <taxon>Bacillati</taxon>
        <taxon>Actinomycetota</taxon>
        <taxon>Actinomycetes</taxon>
        <taxon>Nakamurellales</taxon>
        <taxon>Nakamurellaceae</taxon>
        <taxon>Nakamurella</taxon>
    </lineage>
</organism>
<dbReference type="RefSeq" id="WP_205259295.1">
    <property type="nucleotide sequence ID" value="NZ_JAERWK010000005.1"/>
</dbReference>
<dbReference type="AlphaFoldDB" id="A0A939BY85"/>
<proteinExistence type="predicted"/>
<comment type="caution">
    <text evidence="4">The sequence shown here is derived from an EMBL/GenBank/DDBJ whole genome shotgun (WGS) entry which is preliminary data.</text>
</comment>
<dbReference type="InterPro" id="IPR018764">
    <property type="entry name" value="RskA_C"/>
</dbReference>
<feature type="transmembrane region" description="Helical" evidence="2">
    <location>
        <begin position="165"/>
        <end position="186"/>
    </location>
</feature>
<sequence>MPRRDDLPDQDLPDEFPSVSGHPATDDLAVLALGDHVETEDLYDHVLECARCQQVVSEFEHAMQWVTATATPGPTPGPAVWSAVLGELGDDLTTSSRQAEAPTEYLGRGGLVVAGATESGSGDHVFRGEPGTLGEFPPVAAAPETDHGAPAGDELAAVRTRRRRWATSLVAAAVVGALVGGGIVFATRDREPDLQVQARADLTPVAGGIITDTDRTFGSAQLIDAGGREELRVRTDDLPQIDGTYEVWLLGQEGRMVSLGVLHDGHGTFTVPGGTDLGEYRLVDISDEPLDGNPVHSGNSVVRGDLQ</sequence>
<keyword evidence="2" id="KW-0472">Membrane</keyword>
<dbReference type="EMBL" id="JAERWK010000005">
    <property type="protein sequence ID" value="MBM9466346.1"/>
    <property type="molecule type" value="Genomic_DNA"/>
</dbReference>
<accession>A0A939BY85</accession>
<evidence type="ECO:0000259" key="3">
    <source>
        <dbReference type="Pfam" id="PF10099"/>
    </source>
</evidence>
<gene>
    <name evidence="4" type="ORF">JL106_03515</name>
</gene>
<dbReference type="GO" id="GO:0005886">
    <property type="term" value="C:plasma membrane"/>
    <property type="evidence" value="ECO:0007669"/>
    <property type="project" value="InterPro"/>
</dbReference>
<evidence type="ECO:0000313" key="5">
    <source>
        <dbReference type="Proteomes" id="UP000663792"/>
    </source>
</evidence>
<keyword evidence="2" id="KW-1133">Transmembrane helix</keyword>
<evidence type="ECO:0000256" key="1">
    <source>
        <dbReference type="SAM" id="MobiDB-lite"/>
    </source>
</evidence>